<feature type="active site" description="Proton donor/acceptor" evidence="1">
    <location>
        <position position="550"/>
    </location>
</feature>
<keyword evidence="6" id="KW-1185">Reference proteome</keyword>
<dbReference type="VEuPathDB" id="FungiDB:BO70DRAFT_361887"/>
<dbReference type="RefSeq" id="XP_025399679.1">
    <property type="nucleotide sequence ID" value="XM_025543149.1"/>
</dbReference>
<dbReference type="GeneID" id="37065386"/>
<dbReference type="SMART" id="SM00726">
    <property type="entry name" value="UIM"/>
    <property type="match status" value="2"/>
</dbReference>
<dbReference type="OrthoDB" id="47785at2759"/>
<dbReference type="PANTHER" id="PTHR12415">
    <property type="entry name" value="TYROSYL-DNA PHOSPHODIESTERASE 1"/>
    <property type="match status" value="1"/>
</dbReference>
<evidence type="ECO:0000256" key="2">
    <source>
        <dbReference type="PIRSR" id="PIRSR610347-2"/>
    </source>
</evidence>
<dbReference type="InterPro" id="IPR010347">
    <property type="entry name" value="Tdp1"/>
</dbReference>
<dbReference type="GO" id="GO:0003697">
    <property type="term" value="F:single-stranded DNA binding"/>
    <property type="evidence" value="ECO:0007669"/>
    <property type="project" value="TreeGrafter"/>
</dbReference>
<name>A0A317WAN3_9EURO</name>
<feature type="compositionally biased region" description="Acidic residues" evidence="4">
    <location>
        <begin position="64"/>
        <end position="75"/>
    </location>
</feature>
<feature type="region of interest" description="Disordered" evidence="4">
    <location>
        <begin position="16"/>
        <end position="178"/>
    </location>
</feature>
<dbReference type="SUPFAM" id="SSF56024">
    <property type="entry name" value="Phospholipase D/nuclease"/>
    <property type="match status" value="2"/>
</dbReference>
<dbReference type="Pfam" id="PF02809">
    <property type="entry name" value="UIM"/>
    <property type="match status" value="2"/>
</dbReference>
<evidence type="ECO:0000256" key="1">
    <source>
        <dbReference type="PIRSR" id="PIRSR610347-1"/>
    </source>
</evidence>
<dbReference type="GO" id="GO:0005634">
    <property type="term" value="C:nucleus"/>
    <property type="evidence" value="ECO:0007669"/>
    <property type="project" value="InterPro"/>
</dbReference>
<protein>
    <submittedName>
        <fullName evidence="5">Phospholipase D/nuclease</fullName>
    </submittedName>
</protein>
<evidence type="ECO:0000313" key="6">
    <source>
        <dbReference type="Proteomes" id="UP000247233"/>
    </source>
</evidence>
<dbReference type="Gene3D" id="3.30.870.10">
    <property type="entry name" value="Endonuclease Chain A"/>
    <property type="match status" value="2"/>
</dbReference>
<dbReference type="EMBL" id="MSFL01000011">
    <property type="protein sequence ID" value="PWY82965.1"/>
    <property type="molecule type" value="Genomic_DNA"/>
</dbReference>
<dbReference type="CDD" id="cd09122">
    <property type="entry name" value="PLDc_Tdp1_1"/>
    <property type="match status" value="1"/>
</dbReference>
<comment type="caution">
    <text evidence="5">The sequence shown here is derived from an EMBL/GenBank/DDBJ whole genome shotgun (WGS) entry which is preliminary data.</text>
</comment>
<evidence type="ECO:0000313" key="5">
    <source>
        <dbReference type="EMBL" id="PWY82965.1"/>
    </source>
</evidence>
<feature type="compositionally biased region" description="Basic and acidic residues" evidence="4">
    <location>
        <begin position="21"/>
        <end position="38"/>
    </location>
</feature>
<reference evidence="5 6" key="1">
    <citation type="submission" date="2016-12" db="EMBL/GenBank/DDBJ databases">
        <title>The genomes of Aspergillus section Nigri reveals drivers in fungal speciation.</title>
        <authorList>
            <consortium name="DOE Joint Genome Institute"/>
            <person name="Vesth T.C."/>
            <person name="Nybo J."/>
            <person name="Theobald S."/>
            <person name="Brandl J."/>
            <person name="Frisvad J.C."/>
            <person name="Nielsen K.F."/>
            <person name="Lyhne E.K."/>
            <person name="Kogle M.E."/>
            <person name="Kuo A."/>
            <person name="Riley R."/>
            <person name="Clum A."/>
            <person name="Nolan M."/>
            <person name="Lipzen A."/>
            <person name="Salamov A."/>
            <person name="Henrissat B."/>
            <person name="Wiebenga A."/>
            <person name="De Vries R.P."/>
            <person name="Grigoriev I.V."/>
            <person name="Mortensen U.H."/>
            <person name="Andersen M.R."/>
            <person name="Baker S.E."/>
        </authorList>
    </citation>
    <scope>NUCLEOTIDE SEQUENCE [LARGE SCALE GENOMIC DNA]</scope>
    <source>
        <strain evidence="5 6">CBS 117.55</strain>
    </source>
</reference>
<evidence type="ECO:0000256" key="3">
    <source>
        <dbReference type="PIRSR" id="PIRSR610347-3"/>
    </source>
</evidence>
<feature type="binding site" evidence="2">
    <location>
        <position position="552"/>
    </location>
    <ligand>
        <name>substrate</name>
    </ligand>
</feature>
<sequence length="708" mass="78084">MNPDELDDADLRAAIAASMADRQHSDPDQTNRPKKSEVVDLTADSDSDDVRPVFPKSRSLIGSDTDDDDDEDDDEDIKKAIALSLQEIGGNFNHPSEPWQVIGSDTSESQSALPLHSTATKTKTDDQEPAKPQGILGLDRKQMEQERLARLAKRKADDPAVSEQPQTKQSKVDLSRKPGVSELNMRTGDMAAASRAGSSWATPSMTPSIQYPDGVVKKTWASGCARQNDDIRIEEVFQKSNLELAVLSSFMWDPDWVYSKLDIKNTRFIMVMHAPDDSTRRALEADVAEVPNVRVCFPPMEGQVKCMHSKLMLLFHPGYLRIVVPTANLVPFDWGEMEGVMENSVFLIDLPKKNGTDSNKPNTAFYKELAYFLKASTLHDNVIAKMDGFDFSKTSKYAFVHTIGGSHTGAAWTKTGYCGLGHAVATLGLSTSKPLNLDYVTSSLGNINNEFLRSLYLASQGDIGLTDYTLRTSKSFPARLHNNLIPKDLASESKDRFRIYYPSQSTVLSSKGGPRCAGTICCQSRWFEGEKFPRQALRDCESQRPRLLMHSKILYVRPDNPIRLSDTSECRAWAYVGSANLSESAWGRIIQDRKTKTPKLNCRNWECGVIVPVIEKIAPTRPDNDLAEKKEESVSITLASSSSLSSSSESSTSEPKLESAAAAQALALARDDGSALPTVFRGLVPVPMRVPGLKYGGTRKPWCLSGEM</sequence>
<dbReference type="Pfam" id="PF06087">
    <property type="entry name" value="Tyr-DNA_phospho"/>
    <property type="match status" value="1"/>
</dbReference>
<dbReference type="GO" id="GO:0003690">
    <property type="term" value="F:double-stranded DNA binding"/>
    <property type="evidence" value="ECO:0007669"/>
    <property type="project" value="TreeGrafter"/>
</dbReference>
<gene>
    <name evidence="5" type="ORF">BO70DRAFT_361887</name>
</gene>
<feature type="compositionally biased region" description="Basic and acidic residues" evidence="4">
    <location>
        <begin position="138"/>
        <end position="158"/>
    </location>
</feature>
<dbReference type="InterPro" id="IPR003903">
    <property type="entry name" value="UIM_dom"/>
</dbReference>
<dbReference type="GO" id="GO:0017005">
    <property type="term" value="F:3'-tyrosyl-DNA phosphodiesterase activity"/>
    <property type="evidence" value="ECO:0007669"/>
    <property type="project" value="TreeGrafter"/>
</dbReference>
<organism evidence="5 6">
    <name type="scientific">Aspergillus heteromorphus CBS 117.55</name>
    <dbReference type="NCBI Taxonomy" id="1448321"/>
    <lineage>
        <taxon>Eukaryota</taxon>
        <taxon>Fungi</taxon>
        <taxon>Dikarya</taxon>
        <taxon>Ascomycota</taxon>
        <taxon>Pezizomycotina</taxon>
        <taxon>Eurotiomycetes</taxon>
        <taxon>Eurotiomycetidae</taxon>
        <taxon>Eurotiales</taxon>
        <taxon>Aspergillaceae</taxon>
        <taxon>Aspergillus</taxon>
        <taxon>Aspergillus subgen. Circumdati</taxon>
    </lineage>
</organism>
<dbReference type="Proteomes" id="UP000247233">
    <property type="component" value="Unassembled WGS sequence"/>
</dbReference>
<accession>A0A317WAN3</accession>
<feature type="compositionally biased region" description="Polar residues" evidence="4">
    <location>
        <begin position="103"/>
        <end position="121"/>
    </location>
</feature>
<feature type="binding site" evidence="2">
    <location>
        <position position="310"/>
    </location>
    <ligand>
        <name>substrate</name>
    </ligand>
</feature>
<dbReference type="AlphaFoldDB" id="A0A317WAN3"/>
<proteinExistence type="predicted"/>
<feature type="active site" description="Nucleophile" evidence="1">
    <location>
        <position position="308"/>
    </location>
</feature>
<dbReference type="PANTHER" id="PTHR12415:SF4">
    <property type="entry name" value="TYROSYL-DNA PHOSPHODIESTERASE DOMAIN-CONTAINING PROTEIN"/>
    <property type="match status" value="1"/>
</dbReference>
<dbReference type="PROSITE" id="PS50330">
    <property type="entry name" value="UIM"/>
    <property type="match status" value="1"/>
</dbReference>
<dbReference type="GO" id="GO:0006281">
    <property type="term" value="P:DNA repair"/>
    <property type="evidence" value="ECO:0007669"/>
    <property type="project" value="InterPro"/>
</dbReference>
<evidence type="ECO:0000256" key="4">
    <source>
        <dbReference type="SAM" id="MobiDB-lite"/>
    </source>
</evidence>
<dbReference type="Gene3D" id="6.10.140.100">
    <property type="match status" value="1"/>
</dbReference>
<dbReference type="STRING" id="1448321.A0A317WAN3"/>
<feature type="site" description="Interaction with DNA" evidence="3">
    <location>
        <position position="582"/>
    </location>
</feature>